<keyword evidence="7" id="KW-1185">Reference proteome</keyword>
<dbReference type="NCBIfam" id="TIGR01879">
    <property type="entry name" value="hydantase"/>
    <property type="match status" value="1"/>
</dbReference>
<dbReference type="NCBIfam" id="NF006771">
    <property type="entry name" value="PRK09290.1-5"/>
    <property type="match status" value="1"/>
</dbReference>
<dbReference type="InterPro" id="IPR011650">
    <property type="entry name" value="Peptidase_M20_dimer"/>
</dbReference>
<keyword evidence="2 6" id="KW-0378">Hydrolase</keyword>
<evidence type="ECO:0000259" key="5">
    <source>
        <dbReference type="Pfam" id="PF07687"/>
    </source>
</evidence>
<keyword evidence="3" id="KW-0479">Metal-binding</keyword>
<organism evidence="6 7">
    <name type="scientific">Senegalia massiliensis</name>
    <dbReference type="NCBI Taxonomy" id="1720316"/>
    <lineage>
        <taxon>Bacteria</taxon>
        <taxon>Bacillati</taxon>
        <taxon>Bacillota</taxon>
        <taxon>Clostridia</taxon>
        <taxon>Eubacteriales</taxon>
        <taxon>Clostridiaceae</taxon>
        <taxon>Senegalia</taxon>
    </lineage>
</organism>
<dbReference type="Gene3D" id="3.30.70.360">
    <property type="match status" value="1"/>
</dbReference>
<feature type="binding site" evidence="4">
    <location>
        <position position="215"/>
    </location>
    <ligand>
        <name>allantoate</name>
        <dbReference type="ChEBI" id="CHEBI:17536"/>
    </ligand>
</feature>
<dbReference type="GO" id="GO:0046872">
    <property type="term" value="F:metal ion binding"/>
    <property type="evidence" value="ECO:0007669"/>
    <property type="project" value="UniProtKB-KW"/>
</dbReference>
<dbReference type="InterPro" id="IPR010158">
    <property type="entry name" value="Amidase_Cbmase"/>
</dbReference>
<dbReference type="EMBL" id="QXXA01000011">
    <property type="protein sequence ID" value="NBI07332.1"/>
    <property type="molecule type" value="Genomic_DNA"/>
</dbReference>
<comment type="similarity">
    <text evidence="1">Belongs to the peptidase M20 family.</text>
</comment>
<dbReference type="PIRSF" id="PIRSF001235">
    <property type="entry name" value="Amidase_carbamoylase"/>
    <property type="match status" value="1"/>
</dbReference>
<evidence type="ECO:0000313" key="7">
    <source>
        <dbReference type="Proteomes" id="UP000467132"/>
    </source>
</evidence>
<proteinExistence type="inferred from homology"/>
<name>A0A845R1N6_9CLOT</name>
<sequence>MRINLGRVVNDIEQLARFNETPGNGVTRLSFTKEDKEAREYIKKEMKKIGLEIYEDGYSNLFGRREGKNSNALVIMFGSHYDSVINGGKLDGVLGVVAAIEIMRVLDENNIENFYPIEMVAMNDEEGVRFGTGVSNSRSMAGLIKEEELDRAKDKKGVSLREAMIEFGLTPNLEDAKRDENSIKAFIELHIEQGPVLQNNNKDIGLVETIVGLDRYDIKFKGKAGHAGTTPMDNRKDALVAASKFIISIEKIAKNIGEGTVATVGELKLSPNASNVIPGFVEISVDIRSTKEQNINSVYNSFKNEIEKIKKELDVDIEVIKTLYTPPVDLSEENIKLMENISEKLGYKYLKMNSGAGHDAMNMAHITPTSLIFVPSENGLSHHPDEFTKPKDFEKGIELMLNTIVELAMRYDNE</sequence>
<evidence type="ECO:0000256" key="2">
    <source>
        <dbReference type="ARBA" id="ARBA00022801"/>
    </source>
</evidence>
<gene>
    <name evidence="6" type="ORF">D3Z33_10780</name>
</gene>
<evidence type="ECO:0000256" key="1">
    <source>
        <dbReference type="ARBA" id="ARBA00006153"/>
    </source>
</evidence>
<feature type="binding site" evidence="3">
    <location>
        <position position="382"/>
    </location>
    <ligand>
        <name>Zn(2+)</name>
        <dbReference type="ChEBI" id="CHEBI:29105"/>
        <label>2</label>
    </ligand>
</feature>
<feature type="binding site" evidence="4">
    <location>
        <position position="288"/>
    </location>
    <ligand>
        <name>allantoate</name>
        <dbReference type="ChEBI" id="CHEBI:17536"/>
    </ligand>
</feature>
<reference evidence="6 7" key="1">
    <citation type="submission" date="2018-08" db="EMBL/GenBank/DDBJ databases">
        <title>Murine metabolic-syndrome-specific gut microbial biobank.</title>
        <authorList>
            <person name="Liu C."/>
        </authorList>
    </citation>
    <scope>NUCLEOTIDE SEQUENCE [LARGE SCALE GENOMIC DNA]</scope>
    <source>
        <strain evidence="6 7">583</strain>
    </source>
</reference>
<evidence type="ECO:0000256" key="4">
    <source>
        <dbReference type="PIRSR" id="PIRSR001235-2"/>
    </source>
</evidence>
<dbReference type="Pfam" id="PF01546">
    <property type="entry name" value="Peptidase_M20"/>
    <property type="match status" value="1"/>
</dbReference>
<feature type="binding site" evidence="4">
    <location>
        <position position="275"/>
    </location>
    <ligand>
        <name>allantoate</name>
        <dbReference type="ChEBI" id="CHEBI:17536"/>
    </ligand>
</feature>
<evidence type="ECO:0000256" key="3">
    <source>
        <dbReference type="PIRSR" id="PIRSR001235-1"/>
    </source>
</evidence>
<feature type="binding site" evidence="3">
    <location>
        <position position="80"/>
    </location>
    <ligand>
        <name>Zn(2+)</name>
        <dbReference type="ChEBI" id="CHEBI:29105"/>
        <label>1</label>
    </ligand>
</feature>
<dbReference type="SUPFAM" id="SSF55031">
    <property type="entry name" value="Bacterial exopeptidase dimerisation domain"/>
    <property type="match status" value="1"/>
</dbReference>
<dbReference type="OrthoDB" id="9808195at2"/>
<protein>
    <submittedName>
        <fullName evidence="6">Zn-dependent hydrolase</fullName>
    </submittedName>
</protein>
<accession>A0A845R1N6</accession>
<dbReference type="CDD" id="cd03884">
    <property type="entry name" value="M20_bAS"/>
    <property type="match status" value="1"/>
</dbReference>
<dbReference type="Pfam" id="PF07687">
    <property type="entry name" value="M20_dimer"/>
    <property type="match status" value="1"/>
</dbReference>
<feature type="binding site" evidence="3">
    <location>
        <position position="91"/>
    </location>
    <ligand>
        <name>Zn(2+)</name>
        <dbReference type="ChEBI" id="CHEBI:29105"/>
        <label>2</label>
    </ligand>
</feature>
<feature type="binding site" evidence="3">
    <location>
        <position position="91"/>
    </location>
    <ligand>
        <name>Zn(2+)</name>
        <dbReference type="ChEBI" id="CHEBI:29105"/>
        <label>1</label>
    </ligand>
</feature>
<dbReference type="Gene3D" id="3.40.630.10">
    <property type="entry name" value="Zn peptidases"/>
    <property type="match status" value="1"/>
</dbReference>
<dbReference type="AlphaFoldDB" id="A0A845R1N6"/>
<dbReference type="PANTHER" id="PTHR32494">
    <property type="entry name" value="ALLANTOATE DEIMINASE-RELATED"/>
    <property type="match status" value="1"/>
</dbReference>
<dbReference type="InterPro" id="IPR036264">
    <property type="entry name" value="Bact_exopeptidase_dim_dom"/>
</dbReference>
<dbReference type="GO" id="GO:0016813">
    <property type="term" value="F:hydrolase activity, acting on carbon-nitrogen (but not peptide) bonds, in linear amidines"/>
    <property type="evidence" value="ECO:0007669"/>
    <property type="project" value="InterPro"/>
</dbReference>
<evidence type="ECO:0000313" key="6">
    <source>
        <dbReference type="EMBL" id="NBI07332.1"/>
    </source>
</evidence>
<comment type="cofactor">
    <cofactor evidence="3">
        <name>Zn(2+)</name>
        <dbReference type="ChEBI" id="CHEBI:29105"/>
    </cofactor>
    <text evidence="3">Binds 2 Zn(2+) ions per subunit.</text>
</comment>
<feature type="binding site" evidence="3">
    <location>
        <position position="126"/>
    </location>
    <ligand>
        <name>Zn(2+)</name>
        <dbReference type="ChEBI" id="CHEBI:29105"/>
        <label>2</label>
    </ligand>
</feature>
<dbReference type="RefSeq" id="WP_160197795.1">
    <property type="nucleotide sequence ID" value="NZ_QXXA01000011.1"/>
</dbReference>
<feature type="domain" description="Peptidase M20 dimerisation" evidence="5">
    <location>
        <begin position="212"/>
        <end position="312"/>
    </location>
</feature>
<dbReference type="InterPro" id="IPR002933">
    <property type="entry name" value="Peptidase_M20"/>
</dbReference>
<comment type="caution">
    <text evidence="6">The sequence shown here is derived from an EMBL/GenBank/DDBJ whole genome shotgun (WGS) entry which is preliminary data.</text>
</comment>
<keyword evidence="3" id="KW-0862">Zinc</keyword>
<dbReference type="PANTHER" id="PTHR32494:SF5">
    <property type="entry name" value="ALLANTOATE AMIDOHYDROLASE"/>
    <property type="match status" value="1"/>
</dbReference>
<dbReference type="SUPFAM" id="SSF53187">
    <property type="entry name" value="Zn-dependent exopeptidases"/>
    <property type="match status" value="1"/>
</dbReference>
<feature type="binding site" evidence="3">
    <location>
        <position position="190"/>
    </location>
    <ligand>
        <name>Zn(2+)</name>
        <dbReference type="ChEBI" id="CHEBI:29105"/>
        <label>1</label>
    </ligand>
</feature>
<dbReference type="Proteomes" id="UP000467132">
    <property type="component" value="Unassembled WGS sequence"/>
</dbReference>